<dbReference type="Proteomes" id="UP000471364">
    <property type="component" value="Unassembled WGS sequence"/>
</dbReference>
<evidence type="ECO:0000313" key="3">
    <source>
        <dbReference type="Proteomes" id="UP000471364"/>
    </source>
</evidence>
<accession>A0ABQ6U8K0</accession>
<keyword evidence="3" id="KW-1185">Reference proteome</keyword>
<evidence type="ECO:0000313" key="2">
    <source>
        <dbReference type="EMBL" id="KAB1103931.1"/>
    </source>
</evidence>
<dbReference type="RefSeq" id="WP_151015584.1">
    <property type="nucleotide sequence ID" value="NZ_WAAR01000189.1"/>
</dbReference>
<evidence type="ECO:0008006" key="4">
    <source>
        <dbReference type="Google" id="ProtNLM"/>
    </source>
</evidence>
<sequence length="82" mass="9335">MEGWRKLAEEGEATAIAYARAEKGLLAQIAEHEQRAARRRHPRRTASSPTSNSCVGFKGERRTFGRHRLACRWKFGPQDQPT</sequence>
<evidence type="ECO:0000256" key="1">
    <source>
        <dbReference type="SAM" id="MobiDB-lite"/>
    </source>
</evidence>
<protein>
    <recommendedName>
        <fullName evidence="4">Transposase</fullName>
    </recommendedName>
</protein>
<reference evidence="2 3" key="1">
    <citation type="submission" date="2019-09" db="EMBL/GenBank/DDBJ databases">
        <title>High taxonomic diversity of Micromonospora strains isolated from Medicago sativa nodules in different geographical locations.</title>
        <authorList>
            <person name="Martinez-Hidalgo P."/>
            <person name="Flores-Felix J.D."/>
            <person name="Velazquez E."/>
            <person name="Brau L."/>
            <person name="Trujillo M.E."/>
            <person name="Martinez-Molina E."/>
        </authorList>
    </citation>
    <scope>NUCLEOTIDE SEQUENCE [LARGE SCALE GENOMIC DNA]</scope>
    <source>
        <strain evidence="2 3">ALFB5</strain>
    </source>
</reference>
<comment type="caution">
    <text evidence="2">The sequence shown here is derived from an EMBL/GenBank/DDBJ whole genome shotgun (WGS) entry which is preliminary data.</text>
</comment>
<organism evidence="2 3">
    <name type="scientific">Micromonospora aurantiaca</name>
    <name type="common">nom. illeg.</name>
    <dbReference type="NCBI Taxonomy" id="47850"/>
    <lineage>
        <taxon>Bacteria</taxon>
        <taxon>Bacillati</taxon>
        <taxon>Actinomycetota</taxon>
        <taxon>Actinomycetes</taxon>
        <taxon>Micromonosporales</taxon>
        <taxon>Micromonosporaceae</taxon>
        <taxon>Micromonospora</taxon>
    </lineage>
</organism>
<name>A0ABQ6U8K0_9ACTN</name>
<proteinExistence type="predicted"/>
<dbReference type="EMBL" id="WAAR01000189">
    <property type="protein sequence ID" value="KAB1103931.1"/>
    <property type="molecule type" value="Genomic_DNA"/>
</dbReference>
<gene>
    <name evidence="2" type="ORF">F6X54_28720</name>
</gene>
<feature type="region of interest" description="Disordered" evidence="1">
    <location>
        <begin position="30"/>
        <end position="59"/>
    </location>
</feature>